<name>A0A0A9BNH0_ARUDO</name>
<proteinExistence type="predicted"/>
<evidence type="ECO:0000313" key="2">
    <source>
        <dbReference type="EMBL" id="JAD63693.1"/>
    </source>
</evidence>
<feature type="region of interest" description="Disordered" evidence="1">
    <location>
        <begin position="28"/>
        <end position="61"/>
    </location>
</feature>
<reference evidence="2" key="1">
    <citation type="submission" date="2014-09" db="EMBL/GenBank/DDBJ databases">
        <authorList>
            <person name="Magalhaes I.L.F."/>
            <person name="Oliveira U."/>
            <person name="Santos F.R."/>
            <person name="Vidigal T.H.D.A."/>
            <person name="Brescovit A.D."/>
            <person name="Santos A.J."/>
        </authorList>
    </citation>
    <scope>NUCLEOTIDE SEQUENCE</scope>
    <source>
        <tissue evidence="2">Shoot tissue taken approximately 20 cm above the soil surface</tissue>
    </source>
</reference>
<sequence>MVRKATGILPNHPTVELSRECEIAMAKDENNDDSEASKQQSSDLLAANDENENYIEASGGW</sequence>
<protein>
    <submittedName>
        <fullName evidence="2">Uncharacterized protein</fullName>
    </submittedName>
</protein>
<evidence type="ECO:0000256" key="1">
    <source>
        <dbReference type="SAM" id="MobiDB-lite"/>
    </source>
</evidence>
<reference evidence="2" key="2">
    <citation type="journal article" date="2015" name="Data Brief">
        <title>Shoot transcriptome of the giant reed, Arundo donax.</title>
        <authorList>
            <person name="Barrero R.A."/>
            <person name="Guerrero F.D."/>
            <person name="Moolhuijzen P."/>
            <person name="Goolsby J.A."/>
            <person name="Tidwell J."/>
            <person name="Bellgard S.E."/>
            <person name="Bellgard M.I."/>
        </authorList>
    </citation>
    <scope>NUCLEOTIDE SEQUENCE</scope>
    <source>
        <tissue evidence="2">Shoot tissue taken approximately 20 cm above the soil surface</tissue>
    </source>
</reference>
<dbReference type="EMBL" id="GBRH01234202">
    <property type="protein sequence ID" value="JAD63693.1"/>
    <property type="molecule type" value="Transcribed_RNA"/>
</dbReference>
<accession>A0A0A9BNH0</accession>
<dbReference type="AlphaFoldDB" id="A0A0A9BNH0"/>
<organism evidence="2">
    <name type="scientific">Arundo donax</name>
    <name type="common">Giant reed</name>
    <name type="synonym">Donax arundinaceus</name>
    <dbReference type="NCBI Taxonomy" id="35708"/>
    <lineage>
        <taxon>Eukaryota</taxon>
        <taxon>Viridiplantae</taxon>
        <taxon>Streptophyta</taxon>
        <taxon>Embryophyta</taxon>
        <taxon>Tracheophyta</taxon>
        <taxon>Spermatophyta</taxon>
        <taxon>Magnoliopsida</taxon>
        <taxon>Liliopsida</taxon>
        <taxon>Poales</taxon>
        <taxon>Poaceae</taxon>
        <taxon>PACMAD clade</taxon>
        <taxon>Arundinoideae</taxon>
        <taxon>Arundineae</taxon>
        <taxon>Arundo</taxon>
    </lineage>
</organism>